<evidence type="ECO:0000256" key="2">
    <source>
        <dbReference type="SAM" id="MobiDB-lite"/>
    </source>
</evidence>
<evidence type="ECO:0000256" key="1">
    <source>
        <dbReference type="SAM" id="Coils"/>
    </source>
</evidence>
<proteinExistence type="predicted"/>
<dbReference type="EMBL" id="LAZR01000115">
    <property type="protein sequence ID" value="KKN89850.1"/>
    <property type="molecule type" value="Genomic_DNA"/>
</dbReference>
<feature type="coiled-coil region" evidence="1">
    <location>
        <begin position="234"/>
        <end position="261"/>
    </location>
</feature>
<keyword evidence="3" id="KW-0812">Transmembrane</keyword>
<keyword evidence="3" id="KW-1133">Transmembrane helix</keyword>
<feature type="region of interest" description="Disordered" evidence="2">
    <location>
        <begin position="168"/>
        <end position="192"/>
    </location>
</feature>
<dbReference type="AlphaFoldDB" id="A0A0F9U9G7"/>
<evidence type="ECO:0000313" key="4">
    <source>
        <dbReference type="EMBL" id="KKN89850.1"/>
    </source>
</evidence>
<sequence>MNEIRRERAAVVATDGLRRISWGAIIAGALLALAIQFMLGLLGLGIGLATLDPTGAESFDPNTFASVSGLWTVAVVLIGLFVGAYAAGRLAGSSSKTDAILHGVVTWATSTLLVVFLLTSGASAVLGTAFGAIGGSIQGLAQASSAVSPDTMSDRSLNRAAEAALRPRAGAVSPATIEPAGEGEGLPAAAEPAPVASDGATMVATVLAGLGEQATADQRQAASRAIAQQAGVPQLEAEQRLQQLQQTYDSAKREARVAADAAARAVAAASFAAFVALALGLIVGALGGLLGRPRGSHIASRV</sequence>
<feature type="transmembrane region" description="Helical" evidence="3">
    <location>
        <begin position="69"/>
        <end position="87"/>
    </location>
</feature>
<keyword evidence="1" id="KW-0175">Coiled coil</keyword>
<accession>A0A0F9U9G7</accession>
<keyword evidence="3" id="KW-0472">Membrane</keyword>
<organism evidence="4">
    <name type="scientific">marine sediment metagenome</name>
    <dbReference type="NCBI Taxonomy" id="412755"/>
    <lineage>
        <taxon>unclassified sequences</taxon>
        <taxon>metagenomes</taxon>
        <taxon>ecological metagenomes</taxon>
    </lineage>
</organism>
<protein>
    <recommendedName>
        <fullName evidence="5">PhnA-like protein</fullName>
    </recommendedName>
</protein>
<evidence type="ECO:0008006" key="5">
    <source>
        <dbReference type="Google" id="ProtNLM"/>
    </source>
</evidence>
<gene>
    <name evidence="4" type="ORF">LCGC14_0234150</name>
</gene>
<name>A0A0F9U9G7_9ZZZZ</name>
<comment type="caution">
    <text evidence="4">The sequence shown here is derived from an EMBL/GenBank/DDBJ whole genome shotgun (WGS) entry which is preliminary data.</text>
</comment>
<feature type="transmembrane region" description="Helical" evidence="3">
    <location>
        <begin position="20"/>
        <end position="49"/>
    </location>
</feature>
<feature type="transmembrane region" description="Helical" evidence="3">
    <location>
        <begin position="271"/>
        <end position="291"/>
    </location>
</feature>
<evidence type="ECO:0000256" key="3">
    <source>
        <dbReference type="SAM" id="Phobius"/>
    </source>
</evidence>
<reference evidence="4" key="1">
    <citation type="journal article" date="2015" name="Nature">
        <title>Complex archaea that bridge the gap between prokaryotes and eukaryotes.</title>
        <authorList>
            <person name="Spang A."/>
            <person name="Saw J.H."/>
            <person name="Jorgensen S.L."/>
            <person name="Zaremba-Niedzwiedzka K."/>
            <person name="Martijn J."/>
            <person name="Lind A.E."/>
            <person name="van Eijk R."/>
            <person name="Schleper C."/>
            <person name="Guy L."/>
            <person name="Ettema T.J."/>
        </authorList>
    </citation>
    <scope>NUCLEOTIDE SEQUENCE</scope>
</reference>